<dbReference type="EMBL" id="JBGBZN010000002">
    <property type="protein sequence ID" value="MEY9469819.1"/>
    <property type="molecule type" value="Genomic_DNA"/>
</dbReference>
<comment type="caution">
    <text evidence="1">The sequence shown here is derived from an EMBL/GenBank/DDBJ whole genome shotgun (WGS) entry which is preliminary data.</text>
</comment>
<reference evidence="1 2" key="1">
    <citation type="submission" date="2024-07" db="EMBL/GenBank/DDBJ databases">
        <title>Genomic Encyclopedia of Type Strains, Phase V (KMG-V): Genome sequencing to study the core and pangenomes of soil and plant-associated prokaryotes.</title>
        <authorList>
            <person name="Whitman W."/>
        </authorList>
    </citation>
    <scope>NUCLEOTIDE SEQUENCE [LARGE SCALE GENOMIC DNA]</scope>
    <source>
        <strain evidence="1 2">USDA 222</strain>
    </source>
</reference>
<protein>
    <recommendedName>
        <fullName evidence="3">CHAT domain-containing protein</fullName>
    </recommendedName>
</protein>
<dbReference type="Proteomes" id="UP001565474">
    <property type="component" value="Unassembled WGS sequence"/>
</dbReference>
<keyword evidence="2" id="KW-1185">Reference proteome</keyword>
<name>A0ABV4GD20_9BRAD</name>
<proteinExistence type="predicted"/>
<organism evidence="1 2">
    <name type="scientific">Bradyrhizobium yuanmingense</name>
    <dbReference type="NCBI Taxonomy" id="108015"/>
    <lineage>
        <taxon>Bacteria</taxon>
        <taxon>Pseudomonadati</taxon>
        <taxon>Pseudomonadota</taxon>
        <taxon>Alphaproteobacteria</taxon>
        <taxon>Hyphomicrobiales</taxon>
        <taxon>Nitrobacteraceae</taxon>
        <taxon>Bradyrhizobium</taxon>
    </lineage>
</organism>
<evidence type="ECO:0008006" key="3">
    <source>
        <dbReference type="Google" id="ProtNLM"/>
    </source>
</evidence>
<accession>A0ABV4GD20</accession>
<dbReference type="RefSeq" id="WP_036035690.1">
    <property type="nucleotide sequence ID" value="NZ_JBGBYD010000002.1"/>
</dbReference>
<evidence type="ECO:0000313" key="2">
    <source>
        <dbReference type="Proteomes" id="UP001565474"/>
    </source>
</evidence>
<gene>
    <name evidence="1" type="ORF">ABH992_002218</name>
</gene>
<evidence type="ECO:0000313" key="1">
    <source>
        <dbReference type="EMBL" id="MEY9469819.1"/>
    </source>
</evidence>
<sequence>MIRRTIYLRRAEDGSIERCSVATADDGTPRSRQEVYLNGPWEATGLGRHTAYEKGATFGSLIDQWAIIDELEEIEDKITLTTQRAIGRQLYRALFGAKRSIGDRWIHLVPLLAPAHAAGTADDNSDFIDLVYRLPWSFLTIADDDRASFLSRTRSGPGSITLDAWPDRGATAPFETKLPPHPVVLLVIPLNSTGKEDTFGKEHLKVIQTALGPYYEKPTLQKNVIHASTFEEFSTALETMRPHVIYFYGHAKPSGNSTVFWFDHGKVTQHVDVGEICGAVQRLRETTPFAPVVWVNACQSAAAERNNFLRLLSPLAATVLATRTLAAVADSRAIAEKALPAIVIGGHAPHAAIRDVLSTSPPPMLAGRWATTVISVQYELWSALGTEERQVPDLESAGDFPMRVDRTHALSSIAGQLGPRLRLPPTAPHVVVWKGPPEQSLEVFTRRFIDHLAETFPDWSTVELRVSLQLDPRPASESENDDLVSVLIALLGRPLDPDDVTTVNHKRIRDETMRLSKPRTVLLFVHGPFTRANLGAVNDYLKNWRSLHAAIDTQGGNVHVVLCFAFNDENTVAEGPTLVGDGFITEPLGPVSPRELAEHMAQFRLFYNYAPDEIDAKANELARETNGMFRLIHARLEKQAQMIRWSRRGTKQGEQNG</sequence>